<accession>A0A6S6SW93</accession>
<reference evidence="1" key="1">
    <citation type="submission" date="2020-01" db="EMBL/GenBank/DDBJ databases">
        <authorList>
            <person name="Meier V. D."/>
            <person name="Meier V D."/>
        </authorList>
    </citation>
    <scope>NUCLEOTIDE SEQUENCE</scope>
    <source>
        <strain evidence="1">HLG_WM_MAG_05</strain>
    </source>
</reference>
<dbReference type="AlphaFoldDB" id="A0A6S6SW93"/>
<protein>
    <submittedName>
        <fullName evidence="1">Uncharacterized protein</fullName>
    </submittedName>
</protein>
<evidence type="ECO:0000313" key="1">
    <source>
        <dbReference type="EMBL" id="CAA6809034.1"/>
    </source>
</evidence>
<name>A0A6S6SW93_9BACT</name>
<gene>
    <name evidence="1" type="ORF">HELGO_WM13753</name>
</gene>
<proteinExistence type="predicted"/>
<dbReference type="EMBL" id="CACVAU010000030">
    <property type="protein sequence ID" value="CAA6809034.1"/>
    <property type="molecule type" value="Genomic_DNA"/>
</dbReference>
<sequence length="38" mass="4403">MKKVLWFRRDLGVTDNAILVHVLFLIGITLKKAHNENV</sequence>
<organism evidence="1">
    <name type="scientific">uncultured Sulfurovum sp</name>
    <dbReference type="NCBI Taxonomy" id="269237"/>
    <lineage>
        <taxon>Bacteria</taxon>
        <taxon>Pseudomonadati</taxon>
        <taxon>Campylobacterota</taxon>
        <taxon>Epsilonproteobacteria</taxon>
        <taxon>Campylobacterales</taxon>
        <taxon>Sulfurovaceae</taxon>
        <taxon>Sulfurovum</taxon>
        <taxon>environmental samples</taxon>
    </lineage>
</organism>